<dbReference type="RefSeq" id="WP_204845636.1">
    <property type="nucleotide sequence ID" value="NZ_JAFBCL010000001.1"/>
</dbReference>
<dbReference type="Proteomes" id="UP001195724">
    <property type="component" value="Unassembled WGS sequence"/>
</dbReference>
<evidence type="ECO:0000313" key="1">
    <source>
        <dbReference type="EMBL" id="MBM7815068.1"/>
    </source>
</evidence>
<keyword evidence="2" id="KW-1185">Reference proteome</keyword>
<name>A0ABS2SFP4_9PSEU</name>
<reference evidence="1 2" key="1">
    <citation type="submission" date="2021-01" db="EMBL/GenBank/DDBJ databases">
        <title>Sequencing the genomes of 1000 actinobacteria strains.</title>
        <authorList>
            <person name="Klenk H.-P."/>
        </authorList>
    </citation>
    <scope>NUCLEOTIDE SEQUENCE [LARGE SCALE GENOMIC DNA]</scope>
    <source>
        <strain evidence="1 2">DSM 44581</strain>
    </source>
</reference>
<dbReference type="InterPro" id="IPR027417">
    <property type="entry name" value="P-loop_NTPase"/>
</dbReference>
<dbReference type="EMBL" id="JAFBCL010000001">
    <property type="protein sequence ID" value="MBM7815068.1"/>
    <property type="molecule type" value="Genomic_DNA"/>
</dbReference>
<dbReference type="InterPro" id="IPR053137">
    <property type="entry name" value="NLR-like"/>
</dbReference>
<evidence type="ECO:0000313" key="2">
    <source>
        <dbReference type="Proteomes" id="UP001195724"/>
    </source>
</evidence>
<dbReference type="Pfam" id="PF13424">
    <property type="entry name" value="TPR_12"/>
    <property type="match status" value="2"/>
</dbReference>
<comment type="caution">
    <text evidence="1">The sequence shown here is derived from an EMBL/GenBank/DDBJ whole genome shotgun (WGS) entry which is preliminary data.</text>
</comment>
<organism evidence="1 2">
    <name type="scientific">Saccharothrix algeriensis</name>
    <dbReference type="NCBI Taxonomy" id="173560"/>
    <lineage>
        <taxon>Bacteria</taxon>
        <taxon>Bacillati</taxon>
        <taxon>Actinomycetota</taxon>
        <taxon>Actinomycetes</taxon>
        <taxon>Pseudonocardiales</taxon>
        <taxon>Pseudonocardiaceae</taxon>
        <taxon>Saccharothrix</taxon>
    </lineage>
</organism>
<protein>
    <submittedName>
        <fullName evidence="1">Tetratricopeptide (TPR) repeat protein</fullName>
    </submittedName>
</protein>
<dbReference type="InterPro" id="IPR011990">
    <property type="entry name" value="TPR-like_helical_dom_sf"/>
</dbReference>
<dbReference type="SUPFAM" id="SSF48452">
    <property type="entry name" value="TPR-like"/>
    <property type="match status" value="2"/>
</dbReference>
<dbReference type="Gene3D" id="1.25.40.10">
    <property type="entry name" value="Tetratricopeptide repeat domain"/>
    <property type="match status" value="2"/>
</dbReference>
<accession>A0ABS2SFP4</accession>
<sequence>MVPPRPFRVYLSHTPELDEYPEDRSFADEVRRACGPAPVVSGRPEELHAADALVAVVGFRHGPPDGRSGLSTTEADFERAGVLGLPRLVFLLGEDTVGPARIFADPEHGARQEGFRRQLRAASAVTATVSSPEQLHTAVREALSALRAGSPGAARRLSSIPARNPRFTGREDVLQELEHGRTSLLSGPAGIGKSAIAVEHAHRVRDRLELAWWVSCSTPEAVPDALADLATALGADPGRGDPVEALRAALTDLRGDWLVVLDDVVDPASVTPLLGLPGRVLITSRRHDLPGDLVFVPPFDPVESVRFLRDRASRVDDEDARRLAGRVGGHPLALGVAAAHLERSGGTARDFLRRLDAVGRSWPGGSSGREVALSTAAALRVVVEDLATRDPLAWQVLTLAAWLAPGPVPYSLFTGHLDLLPDPVRGTAPSLAIAEAVGSLRQLGFVEVAAGALTVHRHSAAELRDYAQQRERRPGTWAGTAVRVLFAALPDDPTADRASRAAWERALPHVLAACEPHRPLHEVSHEAGRLLAGAADYLTDAGRAAEAARVREQRSALLRIHVDSRARGRLAVLERRYRSAVDSFGVDSAEAAEAATGYADALRDAGHQDTALRLLREVVHGDSTATHPARLAAATGLAALLRDGGRPAEALSLLSSVVDQAVEVLGPDDRDALAAQANLAEALFEHGDRGHALSLLERVVRQSRQVLGPAHPRTLLATGSFAAMLVEAGELERARAAHQDVLRKYRGILGPDHPDTLTAALNLAANLSALGDVDGAVALGRDTLDRSREVLGDDHPSTLLAANNLADDYRKLGRLEEALALDEDTSERFRRTLGDDHPDTAGSLHNLALDRELLDRRRR</sequence>
<proteinExistence type="predicted"/>
<gene>
    <name evidence="1" type="ORF">JOE68_005933</name>
</gene>
<dbReference type="Gene3D" id="3.40.50.300">
    <property type="entry name" value="P-loop containing nucleotide triphosphate hydrolases"/>
    <property type="match status" value="1"/>
</dbReference>
<dbReference type="PANTHER" id="PTHR46082:SF6">
    <property type="entry name" value="AAA+ ATPASE DOMAIN-CONTAINING PROTEIN-RELATED"/>
    <property type="match status" value="1"/>
</dbReference>
<dbReference type="PANTHER" id="PTHR46082">
    <property type="entry name" value="ATP/GTP-BINDING PROTEIN-RELATED"/>
    <property type="match status" value="1"/>
</dbReference>
<dbReference type="SUPFAM" id="SSF52540">
    <property type="entry name" value="P-loop containing nucleoside triphosphate hydrolases"/>
    <property type="match status" value="1"/>
</dbReference>